<dbReference type="Bgee" id="ENSMUSG00000076495">
    <property type="expression patterns" value="Expressed in thymus and 9 other cell types or tissues"/>
</dbReference>
<dbReference type="Proteomes" id="UP000000589">
    <property type="component" value="Chromosome 6"/>
</dbReference>
<reference evidence="1 3" key="1">
    <citation type="journal article" date="2009" name="PLoS Biol.">
        <title>Lineage-specific biology revealed by a finished genome assembly of the mouse.</title>
        <authorList>
            <consortium name="Mouse Genome Sequencing Consortium"/>
            <person name="Church D.M."/>
            <person name="Goodstadt L."/>
            <person name="Hillier L.W."/>
            <person name="Zody M.C."/>
            <person name="Goldstein S."/>
            <person name="She X."/>
            <person name="Bult C.J."/>
            <person name="Agarwala R."/>
            <person name="Cherry J.L."/>
            <person name="DiCuccio M."/>
            <person name="Hlavina W."/>
            <person name="Kapustin Y."/>
            <person name="Meric P."/>
            <person name="Maglott D."/>
            <person name="Birtle Z."/>
            <person name="Marques A.C."/>
            <person name="Graves T."/>
            <person name="Zhou S."/>
            <person name="Teague B."/>
            <person name="Potamousis K."/>
            <person name="Churas C."/>
            <person name="Place M."/>
            <person name="Herschleb J."/>
            <person name="Runnheim R."/>
            <person name="Forrest D."/>
            <person name="Amos-Landgraf J."/>
            <person name="Schwartz D.C."/>
            <person name="Cheng Z."/>
            <person name="Lindblad-Toh K."/>
            <person name="Eichler E.E."/>
            <person name="Ponting C.P."/>
        </authorList>
    </citation>
    <scope>NUCLEOTIDE SEQUENCE [LARGE SCALE GENOMIC DNA]</scope>
    <source>
        <strain evidence="1 3">C57BL/6J</strain>
    </source>
</reference>
<dbReference type="VEuPathDB" id="HostDB:ENSMUSG00000076495"/>
<evidence type="ECO:0000313" key="1">
    <source>
        <dbReference type="Ensembl" id="ENSMUSP00000142246.2"/>
    </source>
</evidence>
<dbReference type="AlphaFoldDB" id="A0A0B4J1P9"/>
<name>A0A0B4J1P9_MOUSE</name>
<protein>
    <submittedName>
        <fullName evidence="1">T cell receptor beta joining 2-4</fullName>
    </submittedName>
</protein>
<dbReference type="MGI" id="MGI:4439730">
    <property type="gene designation" value="Trbj2-4"/>
</dbReference>
<dbReference type="GeneTree" id="ENSGT00950000186500"/>
<gene>
    <name evidence="1 2" type="primary">Trbj2-4</name>
</gene>
<dbReference type="InParanoid" id="A0A0B4J1P9"/>
<dbReference type="HOGENOM" id="CLU_221942_7_2_1"/>
<accession>A0A0B4J1P9</accession>
<keyword evidence="3" id="KW-1185">Reference proteome</keyword>
<reference evidence="1" key="4">
    <citation type="submission" date="2025-09" db="UniProtKB">
        <authorList>
            <consortium name="Ensembl"/>
        </authorList>
    </citation>
    <scope>IDENTIFICATION</scope>
    <source>
        <strain evidence="1">C57BL/6J</strain>
    </source>
</reference>
<feature type="non-terminal residue" evidence="1">
    <location>
        <position position="1"/>
    </location>
</feature>
<organism evidence="1 3">
    <name type="scientific">Mus musculus</name>
    <name type="common">Mouse</name>
    <dbReference type="NCBI Taxonomy" id="10090"/>
    <lineage>
        <taxon>Eukaryota</taxon>
        <taxon>Metazoa</taxon>
        <taxon>Chordata</taxon>
        <taxon>Craniata</taxon>
        <taxon>Vertebrata</taxon>
        <taxon>Euteleostomi</taxon>
        <taxon>Mammalia</taxon>
        <taxon>Eutheria</taxon>
        <taxon>Euarchontoglires</taxon>
        <taxon>Glires</taxon>
        <taxon>Rodentia</taxon>
        <taxon>Myomorpha</taxon>
        <taxon>Muroidea</taxon>
        <taxon>Muridae</taxon>
        <taxon>Murinae</taxon>
        <taxon>Mus</taxon>
        <taxon>Mus</taxon>
    </lineage>
</organism>
<reference evidence="1" key="3">
    <citation type="submission" date="2025-08" db="UniProtKB">
        <authorList>
            <consortium name="Ensembl"/>
        </authorList>
    </citation>
    <scope>IDENTIFICATION</scope>
    <source>
        <strain evidence="1">C57BL/6J</strain>
    </source>
</reference>
<dbReference type="Ensembl" id="ENSMUST00000103296.2">
    <property type="protein sequence ID" value="ENSMUSP00000142246.2"/>
    <property type="gene ID" value="ENSMUSG00000076495.2"/>
</dbReference>
<dbReference type="AGR" id="MGI:4439730"/>
<feature type="non-terminal residue" evidence="1">
    <location>
        <position position="16"/>
    </location>
</feature>
<proteinExistence type="predicted"/>
<evidence type="ECO:0000313" key="2">
    <source>
        <dbReference type="MGI" id="MGI:4439730"/>
    </source>
</evidence>
<sequence>SQNTLYFGAGTRLSVL</sequence>
<evidence type="ECO:0000313" key="3">
    <source>
        <dbReference type="Proteomes" id="UP000000589"/>
    </source>
</evidence>
<reference evidence="1 3" key="2">
    <citation type="journal article" date="2011" name="PLoS Biol.">
        <title>Modernizing reference genome assemblies.</title>
        <authorList>
            <person name="Church D.M."/>
            <person name="Schneider V.A."/>
            <person name="Graves T."/>
            <person name="Auger K."/>
            <person name="Cunningham F."/>
            <person name="Bouk N."/>
            <person name="Chen H.C."/>
            <person name="Agarwala R."/>
            <person name="McLaren W.M."/>
            <person name="Ritchie G.R."/>
            <person name="Albracht D."/>
            <person name="Kremitzki M."/>
            <person name="Rock S."/>
            <person name="Kotkiewicz H."/>
            <person name="Kremitzki C."/>
            <person name="Wollam A."/>
            <person name="Trani L."/>
            <person name="Fulton L."/>
            <person name="Fulton R."/>
            <person name="Matthews L."/>
            <person name="Whitehead S."/>
            <person name="Chow W."/>
            <person name="Torrance J."/>
            <person name="Dunn M."/>
            <person name="Harden G."/>
            <person name="Threadgold G."/>
            <person name="Wood J."/>
            <person name="Collins J."/>
            <person name="Heath P."/>
            <person name="Griffiths G."/>
            <person name="Pelan S."/>
            <person name="Grafham D."/>
            <person name="Eichler E.E."/>
            <person name="Weinstock G."/>
            <person name="Mardis E.R."/>
            <person name="Wilson R.K."/>
            <person name="Howe K."/>
            <person name="Flicek P."/>
            <person name="Hubbard T."/>
        </authorList>
    </citation>
    <scope>NUCLEOTIDE SEQUENCE [LARGE SCALE GENOMIC DNA]</scope>
    <source>
        <strain evidence="1 3">C57BL/6J</strain>
    </source>
</reference>